<dbReference type="AlphaFoldDB" id="A0A1V9Z7R1"/>
<organism evidence="2 3">
    <name type="scientific">Achlya hypogyna</name>
    <name type="common">Oomycete</name>
    <name type="synonym">Protoachlya hypogyna</name>
    <dbReference type="NCBI Taxonomy" id="1202772"/>
    <lineage>
        <taxon>Eukaryota</taxon>
        <taxon>Sar</taxon>
        <taxon>Stramenopiles</taxon>
        <taxon>Oomycota</taxon>
        <taxon>Saprolegniomycetes</taxon>
        <taxon>Saprolegniales</taxon>
        <taxon>Achlyaceae</taxon>
        <taxon>Achlya</taxon>
    </lineage>
</organism>
<feature type="region of interest" description="Disordered" evidence="1">
    <location>
        <begin position="32"/>
        <end position="59"/>
    </location>
</feature>
<reference evidence="2 3" key="1">
    <citation type="journal article" date="2014" name="Genome Biol. Evol.">
        <title>The secreted proteins of Achlya hypogyna and Thraustotheca clavata identify the ancestral oomycete secretome and reveal gene acquisitions by horizontal gene transfer.</title>
        <authorList>
            <person name="Misner I."/>
            <person name="Blouin N."/>
            <person name="Leonard G."/>
            <person name="Richards T.A."/>
            <person name="Lane C.E."/>
        </authorList>
    </citation>
    <scope>NUCLEOTIDE SEQUENCE [LARGE SCALE GENOMIC DNA]</scope>
    <source>
        <strain evidence="2 3">ATCC 48635</strain>
    </source>
</reference>
<gene>
    <name evidence="2" type="ORF">ACHHYP_02132</name>
</gene>
<proteinExistence type="predicted"/>
<dbReference type="Proteomes" id="UP000243579">
    <property type="component" value="Unassembled WGS sequence"/>
</dbReference>
<protein>
    <recommendedName>
        <fullName evidence="4">START domain-containing protein</fullName>
    </recommendedName>
</protein>
<dbReference type="OrthoDB" id="69983at2759"/>
<accession>A0A1V9Z7R1</accession>
<evidence type="ECO:0000256" key="1">
    <source>
        <dbReference type="SAM" id="MobiDB-lite"/>
    </source>
</evidence>
<name>A0A1V9Z7R1_ACHHY</name>
<sequence>MALAEDMAEVLALLQNDAASIESMAEFLAPTADFGLSDSSPNDADRRARQTKRRLAGNPKEEIEYLQSKHRYLLRQLHTLQERQTIVPTDDPWKVRAIEQARAAQRSLQENGRLKAMLEEQLKVLEALQRVITKKPKVSTFPSTDGQWQDAVLGVSGREDSLEALMQHQYNLLETHWIRLGMYEAIDKGETNLQSFVKSQESDAMVLHFVHCTPIPVDAHAMVNIIWEHMTAKVESKTSEVLQEIHSDLVYVKHARELPDPTMPKLEGRIVHRRWFEPDRVVIAWRAIVDDRLIPHEAGRLIENRAGWTVAYHRNDNECFLAVYGTMTMPSVSSGVQPAVGTLTELLLQASKENGEKFGHRIRDAVIAMTDSSSDDHILELLDDSAMTMSFANLSSFLADTRDFGTTTLGRRRAKRRAHGSPKDELEYLRSKQAELADELMQLQACRSVAMNDDAPWKQRALTQAQLAQRALLENTQLKAALEDQIKTAQALERLLVKRPRLSVFPASGGNSCQAILRTTNREVDLEALFVQQYERLETEWVRRGLFDAHEKNEAVRRRFFESGDSMQLNSLLGSLVPLDFKTFADIIWDLTTVELDSSCQVCHTSD</sequence>
<dbReference type="STRING" id="1202772.A0A1V9Z7R1"/>
<evidence type="ECO:0008006" key="4">
    <source>
        <dbReference type="Google" id="ProtNLM"/>
    </source>
</evidence>
<comment type="caution">
    <text evidence="2">The sequence shown here is derived from an EMBL/GenBank/DDBJ whole genome shotgun (WGS) entry which is preliminary data.</text>
</comment>
<evidence type="ECO:0000313" key="2">
    <source>
        <dbReference type="EMBL" id="OQR93890.1"/>
    </source>
</evidence>
<evidence type="ECO:0000313" key="3">
    <source>
        <dbReference type="Proteomes" id="UP000243579"/>
    </source>
</evidence>
<dbReference type="EMBL" id="JNBR01000392">
    <property type="protein sequence ID" value="OQR93890.1"/>
    <property type="molecule type" value="Genomic_DNA"/>
</dbReference>
<keyword evidence="3" id="KW-1185">Reference proteome</keyword>